<evidence type="ECO:0000313" key="2">
    <source>
        <dbReference type="EMBL" id="SMO90360.1"/>
    </source>
</evidence>
<dbReference type="RefSeq" id="WP_142639679.1">
    <property type="nucleotide sequence ID" value="NZ_FXTE01000016.1"/>
</dbReference>
<dbReference type="PRINTS" id="PR00149">
    <property type="entry name" value="FUMRATELYASE"/>
</dbReference>
<dbReference type="GO" id="GO:0016853">
    <property type="term" value="F:isomerase activity"/>
    <property type="evidence" value="ECO:0007669"/>
    <property type="project" value="UniProtKB-KW"/>
</dbReference>
<feature type="domain" description="Fumarate lyase N-terminal" evidence="1">
    <location>
        <begin position="16"/>
        <end position="287"/>
    </location>
</feature>
<accession>A0A521F4B4</accession>
<dbReference type="AlphaFoldDB" id="A0A521F4B4"/>
<protein>
    <submittedName>
        <fullName evidence="2">3-carboxy-cis,cis-muconate cycloisomerase</fullName>
    </submittedName>
</protein>
<dbReference type="PANTHER" id="PTHR43172">
    <property type="entry name" value="ADENYLOSUCCINATE LYASE"/>
    <property type="match status" value="1"/>
</dbReference>
<keyword evidence="2" id="KW-0413">Isomerase</keyword>
<proteinExistence type="predicted"/>
<gene>
    <name evidence="2" type="ORF">SAMN06265380_1166</name>
</gene>
<dbReference type="SUPFAM" id="SSF48557">
    <property type="entry name" value="L-aspartase-like"/>
    <property type="match status" value="1"/>
</dbReference>
<reference evidence="2 3" key="1">
    <citation type="submission" date="2017-05" db="EMBL/GenBank/DDBJ databases">
        <authorList>
            <person name="Varghese N."/>
            <person name="Submissions S."/>
        </authorList>
    </citation>
    <scope>NUCLEOTIDE SEQUENCE [LARGE SCALE GENOMIC DNA]</scope>
    <source>
        <strain evidence="2 3">DSM 28009</strain>
    </source>
</reference>
<sequence>MLDFGLYRDCFSTLDMRVIWSEHSTISAWLKVEQTLARCQAEAGLIPNDAARAIEALSPQMLDKDQMQADLLIVGRPIVGLIQQMREALGDHAKYFHFRATTQDIMDTALAMQMKAGLTEIGLDVQRLLTLLDQQIDHHGGTMMMGRTNGQHAVPMCFATKLQVWKSELVRRQNAIDDAALRGLNVQIGGPVGDLRAYDNDDGLQIKRAVAQALGLRVVDPHWQNARDGIADIVTALGALCATICKISHNVNLLSSTDIAEIAETHETGRGASSAMAHKQNQRASEFGEAVGRLGRQRAEQIGELTLHQHERSGGVWIGEWIVVPEVFLLTSGAVHWVDKLFGKLEVDTDSMRRKLPVAATNTETLIH</sequence>
<dbReference type="Proteomes" id="UP000319555">
    <property type="component" value="Unassembled WGS sequence"/>
</dbReference>
<dbReference type="InterPro" id="IPR000362">
    <property type="entry name" value="Fumarate_lyase_fam"/>
</dbReference>
<dbReference type="InterPro" id="IPR022761">
    <property type="entry name" value="Fumarate_lyase_N"/>
</dbReference>
<name>A0A521F4B4_9RHOB</name>
<keyword evidence="3" id="KW-1185">Reference proteome</keyword>
<dbReference type="OrthoDB" id="9768878at2"/>
<dbReference type="Gene3D" id="1.20.200.10">
    <property type="entry name" value="Fumarase/aspartase (Central domain)"/>
    <property type="match status" value="1"/>
</dbReference>
<evidence type="ECO:0000259" key="1">
    <source>
        <dbReference type="Pfam" id="PF00206"/>
    </source>
</evidence>
<organism evidence="2 3">
    <name type="scientific">Ruegeria faecimaris</name>
    <dbReference type="NCBI Taxonomy" id="686389"/>
    <lineage>
        <taxon>Bacteria</taxon>
        <taxon>Pseudomonadati</taxon>
        <taxon>Pseudomonadota</taxon>
        <taxon>Alphaproteobacteria</taxon>
        <taxon>Rhodobacterales</taxon>
        <taxon>Roseobacteraceae</taxon>
        <taxon>Ruegeria</taxon>
    </lineage>
</organism>
<dbReference type="Pfam" id="PF00206">
    <property type="entry name" value="Lyase_1"/>
    <property type="match status" value="1"/>
</dbReference>
<dbReference type="InterPro" id="IPR008948">
    <property type="entry name" value="L-Aspartase-like"/>
</dbReference>
<dbReference type="EMBL" id="FXTE01000016">
    <property type="protein sequence ID" value="SMO90360.1"/>
    <property type="molecule type" value="Genomic_DNA"/>
</dbReference>
<evidence type="ECO:0000313" key="3">
    <source>
        <dbReference type="Proteomes" id="UP000319555"/>
    </source>
</evidence>